<dbReference type="SMART" id="SM00387">
    <property type="entry name" value="HATPase_c"/>
    <property type="match status" value="1"/>
</dbReference>
<dbReference type="Pfam" id="PF00072">
    <property type="entry name" value="Response_reg"/>
    <property type="match status" value="1"/>
</dbReference>
<evidence type="ECO:0000256" key="6">
    <source>
        <dbReference type="SAM" id="Phobius"/>
    </source>
</evidence>
<dbReference type="PRINTS" id="PR00344">
    <property type="entry name" value="BCTRLSENSOR"/>
</dbReference>
<evidence type="ECO:0000256" key="2">
    <source>
        <dbReference type="ARBA" id="ARBA00012438"/>
    </source>
</evidence>
<dbReference type="InterPro" id="IPR035965">
    <property type="entry name" value="PAS-like_dom_sf"/>
</dbReference>
<feature type="domain" description="Histidine kinase" evidence="7">
    <location>
        <begin position="428"/>
        <end position="651"/>
    </location>
</feature>
<feature type="domain" description="PAC" evidence="10">
    <location>
        <begin position="358"/>
        <end position="410"/>
    </location>
</feature>
<dbReference type="PROSITE" id="PS50110">
    <property type="entry name" value="RESPONSE_REGULATORY"/>
    <property type="match status" value="1"/>
</dbReference>
<evidence type="ECO:0000259" key="10">
    <source>
        <dbReference type="PROSITE" id="PS50113"/>
    </source>
</evidence>
<dbReference type="GO" id="GO:0000155">
    <property type="term" value="F:phosphorelay sensor kinase activity"/>
    <property type="evidence" value="ECO:0007669"/>
    <property type="project" value="InterPro"/>
</dbReference>
<dbReference type="Gene3D" id="3.30.450.20">
    <property type="entry name" value="PAS domain"/>
    <property type="match status" value="1"/>
</dbReference>
<dbReference type="SMART" id="SM00388">
    <property type="entry name" value="HisKA"/>
    <property type="match status" value="1"/>
</dbReference>
<dbReference type="InterPro" id="IPR005467">
    <property type="entry name" value="His_kinase_dom"/>
</dbReference>
<dbReference type="Pfam" id="PF02518">
    <property type="entry name" value="HATPase_c"/>
    <property type="match status" value="1"/>
</dbReference>
<dbReference type="Gene3D" id="3.30.565.10">
    <property type="entry name" value="Histidine kinase-like ATPase, C-terminal domain"/>
    <property type="match status" value="1"/>
</dbReference>
<dbReference type="SMART" id="SM00086">
    <property type="entry name" value="PAC"/>
    <property type="match status" value="1"/>
</dbReference>
<dbReference type="InterPro" id="IPR000700">
    <property type="entry name" value="PAS-assoc_C"/>
</dbReference>
<dbReference type="InterPro" id="IPR013655">
    <property type="entry name" value="PAS_fold_3"/>
</dbReference>
<name>A0A833H368_9LEPT</name>
<dbReference type="InterPro" id="IPR011006">
    <property type="entry name" value="CheY-like_superfamily"/>
</dbReference>
<dbReference type="CDD" id="cd17546">
    <property type="entry name" value="REC_hyHK_CKI1_RcsC-like"/>
    <property type="match status" value="1"/>
</dbReference>
<dbReference type="SUPFAM" id="SSF55785">
    <property type="entry name" value="PYP-like sensor domain (PAS domain)"/>
    <property type="match status" value="1"/>
</dbReference>
<dbReference type="InterPro" id="IPR004358">
    <property type="entry name" value="Sig_transdc_His_kin-like_C"/>
</dbReference>
<evidence type="ECO:0000259" key="8">
    <source>
        <dbReference type="PROSITE" id="PS50110"/>
    </source>
</evidence>
<evidence type="ECO:0000313" key="12">
    <source>
        <dbReference type="Proteomes" id="UP000460298"/>
    </source>
</evidence>
<dbReference type="NCBIfam" id="TIGR00229">
    <property type="entry name" value="sensory_box"/>
    <property type="match status" value="1"/>
</dbReference>
<dbReference type="EMBL" id="WBUI01000004">
    <property type="protein sequence ID" value="KAB2933963.1"/>
    <property type="molecule type" value="Genomic_DNA"/>
</dbReference>
<comment type="catalytic activity">
    <reaction evidence="1">
        <text>ATP + protein L-histidine = ADP + protein N-phospho-L-histidine.</text>
        <dbReference type="EC" id="2.7.13.3"/>
    </reaction>
</comment>
<dbReference type="PROSITE" id="PS50113">
    <property type="entry name" value="PAC"/>
    <property type="match status" value="1"/>
</dbReference>
<comment type="caution">
    <text evidence="11">The sequence shown here is derived from an EMBL/GenBank/DDBJ whole genome shotgun (WGS) entry which is preliminary data.</text>
</comment>
<dbReference type="SUPFAM" id="SSF47384">
    <property type="entry name" value="Homodimeric domain of signal transducing histidine kinase"/>
    <property type="match status" value="1"/>
</dbReference>
<proteinExistence type="predicted"/>
<dbReference type="InterPro" id="IPR036097">
    <property type="entry name" value="HisK_dim/P_sf"/>
</dbReference>
<dbReference type="Pfam" id="PF00512">
    <property type="entry name" value="HisKA"/>
    <property type="match status" value="1"/>
</dbReference>
<feature type="domain" description="Response regulatory" evidence="8">
    <location>
        <begin position="674"/>
        <end position="792"/>
    </location>
</feature>
<keyword evidence="4" id="KW-0902">Two-component regulatory system</keyword>
<dbReference type="SMART" id="SM00091">
    <property type="entry name" value="PAS"/>
    <property type="match status" value="1"/>
</dbReference>
<evidence type="ECO:0000259" key="9">
    <source>
        <dbReference type="PROSITE" id="PS50112"/>
    </source>
</evidence>
<dbReference type="PANTHER" id="PTHR45339">
    <property type="entry name" value="HYBRID SIGNAL TRANSDUCTION HISTIDINE KINASE J"/>
    <property type="match status" value="1"/>
</dbReference>
<feature type="domain" description="PAS" evidence="9">
    <location>
        <begin position="278"/>
        <end position="343"/>
    </location>
</feature>
<keyword evidence="6" id="KW-0472">Membrane</keyword>
<dbReference type="Proteomes" id="UP000460298">
    <property type="component" value="Unassembled WGS sequence"/>
</dbReference>
<dbReference type="PANTHER" id="PTHR45339:SF1">
    <property type="entry name" value="HYBRID SIGNAL TRANSDUCTION HISTIDINE KINASE J"/>
    <property type="match status" value="1"/>
</dbReference>
<evidence type="ECO:0000256" key="4">
    <source>
        <dbReference type="ARBA" id="ARBA00023012"/>
    </source>
</evidence>
<accession>A0A833H368</accession>
<dbReference type="CDD" id="cd00082">
    <property type="entry name" value="HisKA"/>
    <property type="match status" value="1"/>
</dbReference>
<keyword evidence="3 5" id="KW-0597">Phosphoprotein</keyword>
<protein>
    <recommendedName>
        <fullName evidence="2">histidine kinase</fullName>
        <ecNumber evidence="2">2.7.13.3</ecNumber>
    </recommendedName>
</protein>
<dbReference type="Gene3D" id="1.10.287.130">
    <property type="match status" value="1"/>
</dbReference>
<dbReference type="CDD" id="cd00130">
    <property type="entry name" value="PAS"/>
    <property type="match status" value="1"/>
</dbReference>
<evidence type="ECO:0000259" key="7">
    <source>
        <dbReference type="PROSITE" id="PS50109"/>
    </source>
</evidence>
<dbReference type="InterPro" id="IPR001610">
    <property type="entry name" value="PAC"/>
</dbReference>
<evidence type="ECO:0000256" key="1">
    <source>
        <dbReference type="ARBA" id="ARBA00000085"/>
    </source>
</evidence>
<keyword evidence="6" id="KW-0812">Transmembrane</keyword>
<feature type="modified residue" description="4-aspartylphosphate" evidence="5">
    <location>
        <position position="723"/>
    </location>
</feature>
<dbReference type="Pfam" id="PF08447">
    <property type="entry name" value="PAS_3"/>
    <property type="match status" value="1"/>
</dbReference>
<dbReference type="InterPro" id="IPR003594">
    <property type="entry name" value="HATPase_dom"/>
</dbReference>
<reference evidence="11 12" key="1">
    <citation type="submission" date="2019-10" db="EMBL/GenBank/DDBJ databases">
        <title>Extracellular Electron Transfer in a Candidatus Methanoperedens spp. Enrichment Culture.</title>
        <authorList>
            <person name="Berger S."/>
            <person name="Rangel Shaw D."/>
            <person name="Berben T."/>
            <person name="In 'T Zandt M."/>
            <person name="Frank J."/>
            <person name="Reimann J."/>
            <person name="Jetten M.S.M."/>
            <person name="Welte C.U."/>
        </authorList>
    </citation>
    <scope>NUCLEOTIDE SEQUENCE [LARGE SCALE GENOMIC DNA]</scope>
    <source>
        <strain evidence="11">SB12</strain>
    </source>
</reference>
<organism evidence="11 12">
    <name type="scientific">Leptonema illini</name>
    <dbReference type="NCBI Taxonomy" id="183"/>
    <lineage>
        <taxon>Bacteria</taxon>
        <taxon>Pseudomonadati</taxon>
        <taxon>Spirochaetota</taxon>
        <taxon>Spirochaetia</taxon>
        <taxon>Leptospirales</taxon>
        <taxon>Leptospiraceae</taxon>
        <taxon>Leptonema</taxon>
    </lineage>
</organism>
<dbReference type="Gene3D" id="3.40.50.2300">
    <property type="match status" value="1"/>
</dbReference>
<gene>
    <name evidence="11" type="ORF">F9K24_05715</name>
</gene>
<keyword evidence="6" id="KW-1133">Transmembrane helix</keyword>
<evidence type="ECO:0000256" key="3">
    <source>
        <dbReference type="ARBA" id="ARBA00022553"/>
    </source>
</evidence>
<dbReference type="InterPro" id="IPR001789">
    <property type="entry name" value="Sig_transdc_resp-reg_receiver"/>
</dbReference>
<dbReference type="FunFam" id="3.30.565.10:FF:000010">
    <property type="entry name" value="Sensor histidine kinase RcsC"/>
    <property type="match status" value="1"/>
</dbReference>
<dbReference type="InterPro" id="IPR036890">
    <property type="entry name" value="HATPase_C_sf"/>
</dbReference>
<dbReference type="SUPFAM" id="SSF52172">
    <property type="entry name" value="CheY-like"/>
    <property type="match status" value="1"/>
</dbReference>
<feature type="transmembrane region" description="Helical" evidence="6">
    <location>
        <begin position="250"/>
        <end position="269"/>
    </location>
</feature>
<dbReference type="InterPro" id="IPR003661">
    <property type="entry name" value="HisK_dim/P_dom"/>
</dbReference>
<dbReference type="EC" id="2.7.13.3" evidence="2"/>
<evidence type="ECO:0000256" key="5">
    <source>
        <dbReference type="PROSITE-ProRule" id="PRU00169"/>
    </source>
</evidence>
<dbReference type="SUPFAM" id="SSF55874">
    <property type="entry name" value="ATPase domain of HSP90 chaperone/DNA topoisomerase II/histidine kinase"/>
    <property type="match status" value="1"/>
</dbReference>
<dbReference type="AlphaFoldDB" id="A0A833H368"/>
<sequence>MHRSQLLTIWLSGLLATAAAFFLGRSLENTGLEARFRPAAENQASRLANGYRDYMQEADAVRRLFESSASVNEAEFAAFTRPAIESRPGIHGFYFVSSNLEGGVRILYSEERHTPTGGIPIDLLANALRSGKMVASPPKNDTLILAVPVYTQLKQATGIVVVIVEIAALVDETVKRQIQPLPVEWFDVSATPGHQQVISWSPDAVEVPSVLMIDPSPALSHTFFFNEAGRSYRIDVRGTPDYVMTHRSFLYWWAIPAGLILTSLVSVFLREYNRRQSSEEKFRTMSDYTGDWEYWIDPDRNIVYMSPSCESLSGYRSEEFMKDPGLVERIVHVEDRPAFIKHLGDYHGGNLTHLESFHRSEFRIIHKDGELRWMEHVCRPVFAPDGRFLGRRISNRDVTDRHQFQQALLFAKEEAEKADRAKSAFLATMSHEIRTPIHGIVGLADLILAEQVTDSSSLSSSVQGDVKNIRESALELLEVLDDILDFSRIESDMLTLDTKPFVLAELIERMMRPLQVRAEQKGVQCLWKVDPVVPATVFGDGGRLRQILLNLLSNALKFTEHGEIELRVQPAFDDLIRFTVRDTGIGMSGEALPRIFDRFYQIDQSTHRRYPGSGLGLSIAKKLVELMGGAIRVHSEIGKGTTFIVEIPLPGTPAIKSSESSSLSEAFRADPGTRALIVEDDPLNREILRRQLKSMGFEVDEATDGSEALDRLEQTDYAVVLMDVHMPVMDGYTATIAIRNREAQSGGHRCIIALTADAMKGDRERCLEVGMDDYLAKPFRPSELKEVLYRNLN</sequence>
<dbReference type="PROSITE" id="PS50109">
    <property type="entry name" value="HIS_KIN"/>
    <property type="match status" value="1"/>
</dbReference>
<evidence type="ECO:0000313" key="11">
    <source>
        <dbReference type="EMBL" id="KAB2933963.1"/>
    </source>
</evidence>
<dbReference type="SMART" id="SM00448">
    <property type="entry name" value="REC"/>
    <property type="match status" value="1"/>
</dbReference>
<dbReference type="InterPro" id="IPR000014">
    <property type="entry name" value="PAS"/>
</dbReference>
<dbReference type="PROSITE" id="PS50112">
    <property type="entry name" value="PAS"/>
    <property type="match status" value="1"/>
</dbReference>
<dbReference type="CDD" id="cd16922">
    <property type="entry name" value="HATPase_EvgS-ArcB-TorS-like"/>
    <property type="match status" value="1"/>
</dbReference>